<dbReference type="AlphaFoldDB" id="A0A381QS79"/>
<evidence type="ECO:0000256" key="1">
    <source>
        <dbReference type="ARBA" id="ARBA00004429"/>
    </source>
</evidence>
<feature type="transmembrane region" description="Helical" evidence="8">
    <location>
        <begin position="389"/>
        <end position="407"/>
    </location>
</feature>
<keyword evidence="5 8" id="KW-0812">Transmembrane</keyword>
<evidence type="ECO:0000259" key="9">
    <source>
        <dbReference type="PROSITE" id="PS50928"/>
    </source>
</evidence>
<evidence type="ECO:0000313" key="10">
    <source>
        <dbReference type="EMBL" id="SUZ80707.1"/>
    </source>
</evidence>
<dbReference type="SUPFAM" id="SSF161098">
    <property type="entry name" value="MetI-like"/>
    <property type="match status" value="2"/>
</dbReference>
<feature type="transmembrane region" description="Helical" evidence="8">
    <location>
        <begin position="360"/>
        <end position="383"/>
    </location>
</feature>
<feature type="transmembrane region" description="Helical" evidence="8">
    <location>
        <begin position="44"/>
        <end position="67"/>
    </location>
</feature>
<feature type="non-terminal residue" evidence="10">
    <location>
        <position position="1"/>
    </location>
</feature>
<evidence type="ECO:0000256" key="3">
    <source>
        <dbReference type="ARBA" id="ARBA00022475"/>
    </source>
</evidence>
<feature type="transmembrane region" description="Helical" evidence="8">
    <location>
        <begin position="223"/>
        <end position="243"/>
    </location>
</feature>
<evidence type="ECO:0000256" key="2">
    <source>
        <dbReference type="ARBA" id="ARBA00022448"/>
    </source>
</evidence>
<dbReference type="GO" id="GO:0005886">
    <property type="term" value="C:plasma membrane"/>
    <property type="evidence" value="ECO:0007669"/>
    <property type="project" value="UniProtKB-SubCell"/>
</dbReference>
<evidence type="ECO:0000256" key="8">
    <source>
        <dbReference type="SAM" id="Phobius"/>
    </source>
</evidence>
<feature type="transmembrane region" description="Helical" evidence="8">
    <location>
        <begin position="121"/>
        <end position="141"/>
    </location>
</feature>
<sequence length="523" mass="56126">VTVILIAALFALPGGYVAWRAAGGSESPLALLGSRQTLDPLWRTVQLAALVSVSTALLGTGLAWLTTRTDLPLRRLWRVVVPLPLVYPSFVGAAAFISGLTPGGVVHDLAGVFGIELTIRLHGLVGSWLVLTLFTYPYVYLPVAARLTTLSTAFEENARLLGDGPRRVFLRVVLPQVGPSIAAGSLLVFLYTLSDFGAVHLMRFETLTQTIFRTRLFDRDRSFALALLLLVLALLVVAAERTVARSGTRRGARVGAIGDRRSLVVPLGRWKAACTTATAVVVGLALVAPAVSLADWGLFGWFRSRRGDAGLRLDWDDVVAPTWNTIWVSTVTAVVAVAVVLPVAYLLARHRSRVGGVVNAVVVAGFAIPGLVVALSMVFWTLHASPFEFLIGSMPVLVFAYVVHFGAQAVRTTQVAVEAVPLRMEDAARLLGAGRLRRLATVELPLMAPGLAAGAGLVMLSTMKELPATLLASPIGFQTLATQIWNTYEALFLPEMAVLALILLAISATMTWLLVIRRSEHLR</sequence>
<feature type="transmembrane region" description="Helical" evidence="8">
    <location>
        <begin position="79"/>
        <end position="101"/>
    </location>
</feature>
<name>A0A381QS79_9ZZZZ</name>
<gene>
    <name evidence="10" type="ORF">METZ01_LOCUS33561</name>
</gene>
<dbReference type="EMBL" id="UINC01001438">
    <property type="protein sequence ID" value="SUZ80707.1"/>
    <property type="molecule type" value="Genomic_DNA"/>
</dbReference>
<dbReference type="CDD" id="cd06261">
    <property type="entry name" value="TM_PBP2"/>
    <property type="match status" value="2"/>
</dbReference>
<dbReference type="InterPro" id="IPR000515">
    <property type="entry name" value="MetI-like"/>
</dbReference>
<accession>A0A381QS79</accession>
<feature type="transmembrane region" description="Helical" evidence="8">
    <location>
        <begin position="326"/>
        <end position="348"/>
    </location>
</feature>
<keyword evidence="2" id="KW-0813">Transport</keyword>
<dbReference type="PANTHER" id="PTHR43357:SF3">
    <property type="entry name" value="FE(3+)-TRANSPORT SYSTEM PERMEASE PROTEIN FBPB 2"/>
    <property type="match status" value="1"/>
</dbReference>
<dbReference type="PANTHER" id="PTHR43357">
    <property type="entry name" value="INNER MEMBRANE ABC TRANSPORTER PERMEASE PROTEIN YDCV"/>
    <property type="match status" value="1"/>
</dbReference>
<feature type="domain" description="ABC transmembrane type-1" evidence="9">
    <location>
        <begin position="41"/>
        <end position="240"/>
    </location>
</feature>
<feature type="transmembrane region" description="Helical" evidence="8">
    <location>
        <begin position="444"/>
        <end position="463"/>
    </location>
</feature>
<keyword evidence="6 8" id="KW-1133">Transmembrane helix</keyword>
<evidence type="ECO:0000256" key="7">
    <source>
        <dbReference type="ARBA" id="ARBA00023136"/>
    </source>
</evidence>
<feature type="transmembrane region" description="Helical" evidence="8">
    <location>
        <begin position="270"/>
        <end position="294"/>
    </location>
</feature>
<evidence type="ECO:0000256" key="5">
    <source>
        <dbReference type="ARBA" id="ARBA00022692"/>
    </source>
</evidence>
<proteinExistence type="predicted"/>
<evidence type="ECO:0000256" key="4">
    <source>
        <dbReference type="ARBA" id="ARBA00022519"/>
    </source>
</evidence>
<organism evidence="10">
    <name type="scientific">marine metagenome</name>
    <dbReference type="NCBI Taxonomy" id="408172"/>
    <lineage>
        <taxon>unclassified sequences</taxon>
        <taxon>metagenomes</taxon>
        <taxon>ecological metagenomes</taxon>
    </lineage>
</organism>
<comment type="subcellular location">
    <subcellularLocation>
        <location evidence="1">Cell inner membrane</location>
        <topology evidence="1">Multi-pass membrane protein</topology>
    </subcellularLocation>
</comment>
<feature type="transmembrane region" description="Helical" evidence="8">
    <location>
        <begin position="168"/>
        <end position="193"/>
    </location>
</feature>
<dbReference type="PROSITE" id="PS50928">
    <property type="entry name" value="ABC_TM1"/>
    <property type="match status" value="2"/>
</dbReference>
<keyword evidence="7 8" id="KW-0472">Membrane</keyword>
<dbReference type="Pfam" id="PF00528">
    <property type="entry name" value="BPD_transp_1"/>
    <property type="match status" value="2"/>
</dbReference>
<protein>
    <recommendedName>
        <fullName evidence="9">ABC transmembrane type-1 domain-containing protein</fullName>
    </recommendedName>
</protein>
<feature type="transmembrane region" description="Helical" evidence="8">
    <location>
        <begin position="496"/>
        <end position="516"/>
    </location>
</feature>
<dbReference type="Gene3D" id="1.10.3720.10">
    <property type="entry name" value="MetI-like"/>
    <property type="match status" value="2"/>
</dbReference>
<keyword evidence="4" id="KW-0997">Cell inner membrane</keyword>
<dbReference type="InterPro" id="IPR035906">
    <property type="entry name" value="MetI-like_sf"/>
</dbReference>
<reference evidence="10" key="1">
    <citation type="submission" date="2018-05" db="EMBL/GenBank/DDBJ databases">
        <authorList>
            <person name="Lanie J.A."/>
            <person name="Ng W.-L."/>
            <person name="Kazmierczak K.M."/>
            <person name="Andrzejewski T.M."/>
            <person name="Davidsen T.M."/>
            <person name="Wayne K.J."/>
            <person name="Tettelin H."/>
            <person name="Glass J.I."/>
            <person name="Rusch D."/>
            <person name="Podicherti R."/>
            <person name="Tsui H.-C.T."/>
            <person name="Winkler M.E."/>
        </authorList>
    </citation>
    <scope>NUCLEOTIDE SEQUENCE</scope>
</reference>
<keyword evidence="3" id="KW-1003">Cell membrane</keyword>
<evidence type="ECO:0000256" key="6">
    <source>
        <dbReference type="ARBA" id="ARBA00022989"/>
    </source>
</evidence>
<dbReference type="GO" id="GO:0055085">
    <property type="term" value="P:transmembrane transport"/>
    <property type="evidence" value="ECO:0007669"/>
    <property type="project" value="InterPro"/>
</dbReference>
<feature type="domain" description="ABC transmembrane type-1" evidence="9">
    <location>
        <begin position="322"/>
        <end position="514"/>
    </location>
</feature>